<evidence type="ECO:0000313" key="3">
    <source>
        <dbReference type="Proteomes" id="UP000432464"/>
    </source>
</evidence>
<dbReference type="InterPro" id="IPR036291">
    <property type="entry name" value="NAD(P)-bd_dom_sf"/>
</dbReference>
<dbReference type="SMART" id="SM00829">
    <property type="entry name" value="PKS_ER"/>
    <property type="match status" value="1"/>
</dbReference>
<dbReference type="CDD" id="cd08267">
    <property type="entry name" value="MDR1"/>
    <property type="match status" value="1"/>
</dbReference>
<keyword evidence="3" id="KW-1185">Reference proteome</keyword>
<dbReference type="Gene3D" id="3.90.180.10">
    <property type="entry name" value="Medium-chain alcohol dehydrogenases, catalytic domain"/>
    <property type="match status" value="1"/>
</dbReference>
<dbReference type="GO" id="GO:0016491">
    <property type="term" value="F:oxidoreductase activity"/>
    <property type="evidence" value="ECO:0007669"/>
    <property type="project" value="InterPro"/>
</dbReference>
<dbReference type="InterPro" id="IPR011032">
    <property type="entry name" value="GroES-like_sf"/>
</dbReference>
<dbReference type="InterPro" id="IPR013154">
    <property type="entry name" value="ADH-like_N"/>
</dbReference>
<proteinExistence type="predicted"/>
<organism evidence="2 3">
    <name type="scientific">Nocardia aurantiaca</name>
    <dbReference type="NCBI Taxonomy" id="2675850"/>
    <lineage>
        <taxon>Bacteria</taxon>
        <taxon>Bacillati</taxon>
        <taxon>Actinomycetota</taxon>
        <taxon>Actinomycetes</taxon>
        <taxon>Mycobacteriales</taxon>
        <taxon>Nocardiaceae</taxon>
        <taxon>Nocardia</taxon>
    </lineage>
</organism>
<accession>A0A6I3KXG8</accession>
<dbReference type="PANTHER" id="PTHR44013">
    <property type="entry name" value="ZINC-TYPE ALCOHOL DEHYDROGENASE-LIKE PROTEIN C16A3.02C"/>
    <property type="match status" value="1"/>
</dbReference>
<dbReference type="Pfam" id="PF08240">
    <property type="entry name" value="ADH_N"/>
    <property type="match status" value="1"/>
</dbReference>
<name>A0A6I3KXG8_9NOCA</name>
<comment type="caution">
    <text evidence="2">The sequence shown here is derived from an EMBL/GenBank/DDBJ whole genome shotgun (WGS) entry which is preliminary data.</text>
</comment>
<sequence>MRSISASRNRIRVRRTRTFSGERDNSCSLSASRRLGGFVTVTAPPRKQALIADSMTKKRQHVSDIRSSLNHATSQLMRAAVYDRYGDPEVLSVRDVHRPQPGPRQVQVRVRATAVNPVDAKIRSGAMKLMSGRRFPKRTGGEFSGEITMLGSGVSDLAPGTQVWGFLGEVSGKAGSAAQYLVADASSIGPAPTTIDPVAAAALPTGGVTALLALRDTLKVTPGHRLLVVGASGGVGSAAIQLGVAFGAEVTAVSSPANHDLCQHLGATKVFDYADPAAVSGRFDAILDCHGTALATYRRLVRRGGRMLSTDPSGMKYAVLSTVLPGPRVRMIMAKSRRADLVALAEFVDSGRLQPVIDDVYALDDIAKAHQLAETGHARGKRLVTID</sequence>
<dbReference type="AlphaFoldDB" id="A0A6I3KXG8"/>
<dbReference type="SUPFAM" id="SSF51735">
    <property type="entry name" value="NAD(P)-binding Rossmann-fold domains"/>
    <property type="match status" value="1"/>
</dbReference>
<dbReference type="SUPFAM" id="SSF50129">
    <property type="entry name" value="GroES-like"/>
    <property type="match status" value="1"/>
</dbReference>
<evidence type="ECO:0000259" key="1">
    <source>
        <dbReference type="SMART" id="SM00829"/>
    </source>
</evidence>
<reference evidence="2 3" key="1">
    <citation type="submission" date="2019-11" db="EMBL/GenBank/DDBJ databases">
        <title>Nocardia sp. nov. CT2-14 isolated from soil.</title>
        <authorList>
            <person name="Kanchanasin P."/>
            <person name="Tanasupawat S."/>
            <person name="Yuki M."/>
            <person name="Kudo T."/>
        </authorList>
    </citation>
    <scope>NUCLEOTIDE SEQUENCE [LARGE SCALE GENOMIC DNA]</scope>
    <source>
        <strain evidence="2 3">CT2-14</strain>
    </source>
</reference>
<dbReference type="InterPro" id="IPR052733">
    <property type="entry name" value="Chloroplast_QOR"/>
</dbReference>
<dbReference type="Gene3D" id="3.40.50.720">
    <property type="entry name" value="NAD(P)-binding Rossmann-like Domain"/>
    <property type="match status" value="1"/>
</dbReference>
<gene>
    <name evidence="2" type="ORF">GLP40_11345</name>
</gene>
<dbReference type="EMBL" id="WMBB01000005">
    <property type="protein sequence ID" value="MTE13366.1"/>
    <property type="molecule type" value="Genomic_DNA"/>
</dbReference>
<dbReference type="InterPro" id="IPR020843">
    <property type="entry name" value="ER"/>
</dbReference>
<dbReference type="PANTHER" id="PTHR44013:SF1">
    <property type="entry name" value="ZINC-TYPE ALCOHOL DEHYDROGENASE-LIKE PROTEIN C16A3.02C"/>
    <property type="match status" value="1"/>
</dbReference>
<evidence type="ECO:0000313" key="2">
    <source>
        <dbReference type="EMBL" id="MTE13366.1"/>
    </source>
</evidence>
<dbReference type="Proteomes" id="UP000432464">
    <property type="component" value="Unassembled WGS sequence"/>
</dbReference>
<protein>
    <submittedName>
        <fullName evidence="2">Zinc-binding dehydrogenase</fullName>
    </submittedName>
</protein>
<dbReference type="Pfam" id="PF13602">
    <property type="entry name" value="ADH_zinc_N_2"/>
    <property type="match status" value="1"/>
</dbReference>
<feature type="domain" description="Enoyl reductase (ER)" evidence="1">
    <location>
        <begin position="86"/>
        <end position="384"/>
    </location>
</feature>